<dbReference type="GO" id="GO:0005829">
    <property type="term" value="C:cytosol"/>
    <property type="evidence" value="ECO:0007669"/>
    <property type="project" value="TreeGrafter"/>
</dbReference>
<evidence type="ECO:0000313" key="10">
    <source>
        <dbReference type="Proteomes" id="UP000193622"/>
    </source>
</evidence>
<dbReference type="Proteomes" id="UP000193622">
    <property type="component" value="Unassembled WGS sequence"/>
</dbReference>
<comment type="function">
    <text evidence="5">Could be a nuclease involved in processing of the 5'-end of pre-16S rRNA.</text>
</comment>
<dbReference type="Gene3D" id="3.30.420.140">
    <property type="entry name" value="YqgF/RNase H-like domain"/>
    <property type="match status" value="1"/>
</dbReference>
<keyword evidence="1 5" id="KW-0963">Cytoplasm</keyword>
<dbReference type="Pfam" id="PF03652">
    <property type="entry name" value="RuvX"/>
    <property type="match status" value="1"/>
</dbReference>
<dbReference type="InterPro" id="IPR037027">
    <property type="entry name" value="YqgF/RNaseH-like_dom_sf"/>
</dbReference>
<feature type="domain" description="YqgF/RNase H-like" evidence="7">
    <location>
        <begin position="26"/>
        <end position="128"/>
    </location>
</feature>
<dbReference type="AlphaFoldDB" id="A0A1X1WD82"/>
<dbReference type="FunFam" id="3.30.420.140:FF:000005">
    <property type="entry name" value="Putative pre-16S rRNA nuclease"/>
    <property type="match status" value="1"/>
</dbReference>
<evidence type="ECO:0000313" key="11">
    <source>
        <dbReference type="Proteomes" id="UP001084650"/>
    </source>
</evidence>
<evidence type="ECO:0000256" key="6">
    <source>
        <dbReference type="SAM" id="MobiDB-lite"/>
    </source>
</evidence>
<dbReference type="GO" id="GO:0004518">
    <property type="term" value="F:nuclease activity"/>
    <property type="evidence" value="ECO:0007669"/>
    <property type="project" value="UniProtKB-KW"/>
</dbReference>
<feature type="region of interest" description="Disordered" evidence="6">
    <location>
        <begin position="1"/>
        <end position="30"/>
    </location>
</feature>
<dbReference type="InterPro" id="IPR006641">
    <property type="entry name" value="YqgF/RNaseH-like_dom"/>
</dbReference>
<keyword evidence="2 5" id="KW-0690">Ribosome biogenesis</keyword>
<dbReference type="GO" id="GO:0016788">
    <property type="term" value="F:hydrolase activity, acting on ester bonds"/>
    <property type="evidence" value="ECO:0007669"/>
    <property type="project" value="UniProtKB-UniRule"/>
</dbReference>
<gene>
    <name evidence="8" type="primary">ruvX</name>
    <name evidence="9" type="ORF">AWC12_23995</name>
    <name evidence="8" type="ORF">OY187_03690</name>
</gene>
<evidence type="ECO:0000256" key="3">
    <source>
        <dbReference type="ARBA" id="ARBA00022722"/>
    </source>
</evidence>
<reference evidence="8" key="2">
    <citation type="submission" date="2022-12" db="EMBL/GenBank/DDBJ databases">
        <title>Whole genome sequence of Mycolicibacterium iranicum strain SBH312.</title>
        <authorList>
            <person name="Jani J."/>
            <person name="Arifin Mustapha Z."/>
            <person name="Ahmed K."/>
            <person name="Kai Ling C."/>
        </authorList>
    </citation>
    <scope>NUCLEOTIDE SEQUENCE</scope>
    <source>
        <strain evidence="8">SBH312</strain>
    </source>
</reference>
<sequence>MPDTDWTSRVPDRPGDPHAAPDPGRGRRLGVDVGTVRIGVAVSDPDAILATPVETVPRDKRSGKHLKRLAALVNEYEAVEVVVGLPRTLADRAGSSAHDATEVADRLAARIAPVPVRLSDERFTTVTAQRALREAGVRARGQRSMIDQAAAVGILQNWLDQRRAALPAHGEVLDD</sequence>
<comment type="similarity">
    <text evidence="5">Belongs to the YqgF HJR family.</text>
</comment>
<dbReference type="PANTHER" id="PTHR33317">
    <property type="entry name" value="POLYNUCLEOTIDYL TRANSFERASE, RIBONUCLEASE H-LIKE SUPERFAMILY PROTEIN"/>
    <property type="match status" value="1"/>
</dbReference>
<protein>
    <recommendedName>
        <fullName evidence="5">Putative pre-16S rRNA nuclease</fullName>
        <ecNumber evidence="5">3.1.-.-</ecNumber>
    </recommendedName>
</protein>
<dbReference type="EMBL" id="LQPC01000047">
    <property type="protein sequence ID" value="ORV84490.1"/>
    <property type="molecule type" value="Genomic_DNA"/>
</dbReference>
<evidence type="ECO:0000256" key="2">
    <source>
        <dbReference type="ARBA" id="ARBA00022517"/>
    </source>
</evidence>
<reference evidence="9 10" key="1">
    <citation type="submission" date="2016-01" db="EMBL/GenBank/DDBJ databases">
        <title>The new phylogeny of the genus Mycobacterium.</title>
        <authorList>
            <person name="Tarcisio F."/>
            <person name="Conor M."/>
            <person name="Antonella G."/>
            <person name="Elisabetta G."/>
            <person name="Giulia F.S."/>
            <person name="Sara T."/>
            <person name="Anna F."/>
            <person name="Clotilde B."/>
            <person name="Roberto B."/>
            <person name="Veronica D.S."/>
            <person name="Fabio R."/>
            <person name="Monica P."/>
            <person name="Olivier J."/>
            <person name="Enrico T."/>
            <person name="Nicola S."/>
        </authorList>
    </citation>
    <scope>NUCLEOTIDE SEQUENCE [LARGE SCALE GENOMIC DNA]</scope>
    <source>
        <strain evidence="9 10">DSM 45541</strain>
    </source>
</reference>
<accession>A0A1X1WD82</accession>
<dbReference type="Proteomes" id="UP001084650">
    <property type="component" value="Unassembled WGS sequence"/>
</dbReference>
<dbReference type="EMBL" id="JAPQYE010000001">
    <property type="protein sequence ID" value="MCZ0727137.1"/>
    <property type="molecule type" value="Genomic_DNA"/>
</dbReference>
<evidence type="ECO:0000256" key="1">
    <source>
        <dbReference type="ARBA" id="ARBA00022490"/>
    </source>
</evidence>
<organism evidence="9 10">
    <name type="scientific">Mycolicibacterium iranicum</name>
    <name type="common">Mycobacterium iranicum</name>
    <dbReference type="NCBI Taxonomy" id="912594"/>
    <lineage>
        <taxon>Bacteria</taxon>
        <taxon>Bacillati</taxon>
        <taxon>Actinomycetota</taxon>
        <taxon>Actinomycetes</taxon>
        <taxon>Mycobacteriales</taxon>
        <taxon>Mycobacteriaceae</taxon>
        <taxon>Mycolicibacterium</taxon>
    </lineage>
</organism>
<dbReference type="SMART" id="SM00732">
    <property type="entry name" value="YqgFc"/>
    <property type="match status" value="1"/>
</dbReference>
<evidence type="ECO:0000259" key="7">
    <source>
        <dbReference type="SMART" id="SM00732"/>
    </source>
</evidence>
<evidence type="ECO:0000256" key="5">
    <source>
        <dbReference type="HAMAP-Rule" id="MF_00651"/>
    </source>
</evidence>
<keyword evidence="4 5" id="KW-0378">Hydrolase</keyword>
<proteinExistence type="inferred from homology"/>
<dbReference type="InterPro" id="IPR005227">
    <property type="entry name" value="YqgF"/>
</dbReference>
<comment type="subcellular location">
    <subcellularLocation>
        <location evidence="5">Cytoplasm</location>
    </subcellularLocation>
</comment>
<evidence type="ECO:0000313" key="9">
    <source>
        <dbReference type="EMBL" id="ORV84490.1"/>
    </source>
</evidence>
<dbReference type="InterPro" id="IPR012337">
    <property type="entry name" value="RNaseH-like_sf"/>
</dbReference>
<comment type="caution">
    <text evidence="9">The sequence shown here is derived from an EMBL/GenBank/DDBJ whole genome shotgun (WGS) entry which is preliminary data.</text>
</comment>
<dbReference type="EC" id="3.1.-.-" evidence="5"/>
<dbReference type="GO" id="GO:0000967">
    <property type="term" value="P:rRNA 5'-end processing"/>
    <property type="evidence" value="ECO:0007669"/>
    <property type="project" value="UniProtKB-UniRule"/>
</dbReference>
<dbReference type="CDD" id="cd16964">
    <property type="entry name" value="YqgF"/>
    <property type="match status" value="1"/>
</dbReference>
<dbReference type="NCBIfam" id="TIGR00250">
    <property type="entry name" value="RNAse_H_YqgF"/>
    <property type="match status" value="1"/>
</dbReference>
<evidence type="ECO:0000313" key="8">
    <source>
        <dbReference type="EMBL" id="MCZ0727137.1"/>
    </source>
</evidence>
<name>A0A1X1WD82_MYCIR</name>
<dbReference type="SUPFAM" id="SSF53098">
    <property type="entry name" value="Ribonuclease H-like"/>
    <property type="match status" value="1"/>
</dbReference>
<dbReference type="PANTHER" id="PTHR33317:SF4">
    <property type="entry name" value="POLYNUCLEOTIDYL TRANSFERASE, RIBONUCLEASE H-LIKE SUPERFAMILY PROTEIN"/>
    <property type="match status" value="1"/>
</dbReference>
<keyword evidence="3 5" id="KW-0540">Nuclease</keyword>
<dbReference type="HAMAP" id="MF_00651">
    <property type="entry name" value="Nuclease_YqgF"/>
    <property type="match status" value="1"/>
</dbReference>
<dbReference type="RefSeq" id="WP_024445063.1">
    <property type="nucleotide sequence ID" value="NZ_JAPQYE010000001.1"/>
</dbReference>
<evidence type="ECO:0000256" key="4">
    <source>
        <dbReference type="ARBA" id="ARBA00022801"/>
    </source>
</evidence>
<keyword evidence="11" id="KW-1185">Reference proteome</keyword>